<proteinExistence type="predicted"/>
<dbReference type="EMBL" id="VRTS01000007">
    <property type="protein sequence ID" value="TXK60988.1"/>
    <property type="molecule type" value="Genomic_DNA"/>
</dbReference>
<reference evidence="2 3" key="1">
    <citation type="submission" date="2019-08" db="EMBL/GenBank/DDBJ databases">
        <authorList>
            <person name="Karlyshev A.V."/>
        </authorList>
    </citation>
    <scope>NUCLEOTIDE SEQUENCE [LARGE SCALE GENOMIC DNA]</scope>
    <source>
        <strain evidence="2 3">Alg18-2.2</strain>
    </source>
</reference>
<dbReference type="OrthoDB" id="6196671at2"/>
<evidence type="ECO:0000256" key="1">
    <source>
        <dbReference type="SAM" id="Phobius"/>
    </source>
</evidence>
<dbReference type="RefSeq" id="WP_147892031.1">
    <property type="nucleotide sequence ID" value="NZ_VRTS01000007.1"/>
</dbReference>
<sequence length="274" mass="29966">MTWARFHASCRRHINQAGSRIDDTLAFYQSGASSELFGPPPDARALPSRVMAHLARMPDGAAREQALGTYAGIDFDALAPEPLGVKRVVVYLALLAVVCVLMVGIIGMFVMPQMASHFEGVGMDLGHGLLAWHGFIPLMLVVIILVCSVVVLQAVALDRLVQFRFGDGRRGLLWVLLPPSLRRRYGLLEGVICAPFPDLQDPAARRELQAMQGQGLRWSDELPGLARVQSMLLVKSADRQARWLLAIMGTVVAVCISYFVLGVYTPIFRMGSGL</sequence>
<keyword evidence="1" id="KW-0472">Membrane</keyword>
<dbReference type="AlphaFoldDB" id="A0A5C8KJR4"/>
<dbReference type="Proteomes" id="UP000321248">
    <property type="component" value="Unassembled WGS sequence"/>
</dbReference>
<accession>A0A5C8KJR4</accession>
<evidence type="ECO:0000313" key="2">
    <source>
        <dbReference type="EMBL" id="TXK60988.1"/>
    </source>
</evidence>
<feature type="transmembrane region" description="Helical" evidence="1">
    <location>
        <begin position="88"/>
        <end position="110"/>
    </location>
</feature>
<keyword evidence="3" id="KW-1185">Reference proteome</keyword>
<gene>
    <name evidence="2" type="ORF">FU658_10435</name>
</gene>
<organism evidence="2 3">
    <name type="scientific">Alkalisalibacterium limincola</name>
    <dbReference type="NCBI Taxonomy" id="2699169"/>
    <lineage>
        <taxon>Bacteria</taxon>
        <taxon>Pseudomonadati</taxon>
        <taxon>Pseudomonadota</taxon>
        <taxon>Gammaproteobacteria</taxon>
        <taxon>Lysobacterales</taxon>
        <taxon>Lysobacteraceae</taxon>
        <taxon>Alkalisalibacterium</taxon>
    </lineage>
</organism>
<keyword evidence="1" id="KW-1133">Transmembrane helix</keyword>
<feature type="transmembrane region" description="Helical" evidence="1">
    <location>
        <begin position="243"/>
        <end position="264"/>
    </location>
</feature>
<name>A0A5C8KJR4_9GAMM</name>
<feature type="transmembrane region" description="Helical" evidence="1">
    <location>
        <begin position="130"/>
        <end position="155"/>
    </location>
</feature>
<comment type="caution">
    <text evidence="2">The sequence shown here is derived from an EMBL/GenBank/DDBJ whole genome shotgun (WGS) entry which is preliminary data.</text>
</comment>
<evidence type="ECO:0000313" key="3">
    <source>
        <dbReference type="Proteomes" id="UP000321248"/>
    </source>
</evidence>
<protein>
    <submittedName>
        <fullName evidence="2">Uncharacterized protein</fullName>
    </submittedName>
</protein>
<keyword evidence="1" id="KW-0812">Transmembrane</keyword>